<accession>A0AAI8C857</accession>
<dbReference type="EMBL" id="CP013691">
    <property type="protein sequence ID" value="ALU28443.1"/>
    <property type="molecule type" value="Genomic_DNA"/>
</dbReference>
<reference evidence="2" key="1">
    <citation type="journal article" date="2016" name="J. Zhejiang Univ. Sci. B">
        <title>Antibiotic resistance mechanisms of Myroides sp.</title>
        <authorList>
            <person name="Hu S."/>
            <person name="Yuan S."/>
            <person name="Qu H."/>
            <person name="Jiang T."/>
            <person name="Zhou Y."/>
            <person name="Wang M."/>
            <person name="Ming D."/>
        </authorList>
    </citation>
    <scope>NUCLEOTIDE SEQUENCE [LARGE SCALE GENOMIC DNA]</scope>
    <source>
        <strain evidence="2">PR63039</strain>
    </source>
</reference>
<sequence>MYDNKILSRSFFEDFGTHQFKIIGKTFFYDVEAYDELGNYIEMEMPHEPHVNYDIELVFNDY</sequence>
<dbReference type="AlphaFoldDB" id="A0AAI8C857"/>
<evidence type="ECO:0000313" key="2">
    <source>
        <dbReference type="Proteomes" id="UP000069030"/>
    </source>
</evidence>
<keyword evidence="1" id="KW-0614">Plasmid</keyword>
<evidence type="ECO:0000313" key="1">
    <source>
        <dbReference type="EMBL" id="ALU28443.1"/>
    </source>
</evidence>
<dbReference type="Proteomes" id="UP000069030">
    <property type="component" value="Plasmid p63039"/>
</dbReference>
<name>A0AAI8C857_9FLAO</name>
<gene>
    <name evidence="1" type="ORF">AS202_19880</name>
</gene>
<protein>
    <submittedName>
        <fullName evidence="1">Uncharacterized protein</fullName>
    </submittedName>
</protein>
<organism evidence="1 2">
    <name type="scientific">Myroides odoratimimus</name>
    <dbReference type="NCBI Taxonomy" id="76832"/>
    <lineage>
        <taxon>Bacteria</taxon>
        <taxon>Pseudomonadati</taxon>
        <taxon>Bacteroidota</taxon>
        <taxon>Flavobacteriia</taxon>
        <taxon>Flavobacteriales</taxon>
        <taxon>Flavobacteriaceae</taxon>
        <taxon>Myroides</taxon>
    </lineage>
</organism>
<proteinExistence type="predicted"/>
<geneLocation type="plasmid" evidence="1 2">
    <name>p63039</name>
</geneLocation>
<dbReference type="KEGG" id="mod:AS202_19880"/>